<dbReference type="Gene3D" id="3.20.20.80">
    <property type="entry name" value="Glycosidases"/>
    <property type="match status" value="1"/>
</dbReference>
<evidence type="ECO:0000259" key="1">
    <source>
        <dbReference type="SMART" id="SM00642"/>
    </source>
</evidence>
<reference evidence="2" key="1">
    <citation type="submission" date="2021-01" db="EMBL/GenBank/DDBJ databases">
        <title>Fulvivirga kasyanovii gen. nov., sp nov., a novel member of the phylum Bacteroidetes isolated from seawater in a mussel farm.</title>
        <authorList>
            <person name="Zhao L.-H."/>
            <person name="Wang Z.-J."/>
        </authorList>
    </citation>
    <scope>NUCLEOTIDE SEQUENCE</scope>
    <source>
        <strain evidence="2">29W222</strain>
    </source>
</reference>
<dbReference type="CDD" id="cd11313">
    <property type="entry name" value="AmyAc_arch_bac_AmyA"/>
    <property type="match status" value="1"/>
</dbReference>
<dbReference type="InterPro" id="IPR013780">
    <property type="entry name" value="Glyco_hydro_b"/>
</dbReference>
<dbReference type="SMART" id="SM00642">
    <property type="entry name" value="Aamy"/>
    <property type="match status" value="1"/>
</dbReference>
<sequence>MKKYSIYFLTLVLAGIYACTPAEGSKEEEKAKATKEEVTFPELAGNMTIYEVNIRQFTPEGTFKAFNEHLPRLKELGTEILWLMPIQPIGEKNRKGSLGSYYSIKDYKAVNPEFGTLEDFKTTVDKAHELGMYVILDWVPNHTAWDHPWIKGHPEYYAKDSLGNITYEADWTDIALLDHSNAETRKEMIDAMKFWIDETDIDGFRCDHAGHEIPLYFWEEATATLDSIKDLFWLAEWDEPRMHMELDVTYNWSILHATESVAKGEHSADELYESIEKDLAHYGHSPFRLLMTTNHDENAWAGTVFERYGEGHKAFAVFTFTVYGIPMIYSGQEVGLDKRLAFFEKDSISWNDENGLTDFYKKLVKLRKDNAALWSGHYGGMPEKINSNNENILVYSRKKDNNQVLVILNLSNKPQKIELSPELSGEYENYMTNEQIDLTSLKSLKPYEYIVIVK</sequence>
<protein>
    <submittedName>
        <fullName evidence="2">Alpha-glucosidase C-terminal domain-containing protein</fullName>
    </submittedName>
</protein>
<dbReference type="InterPro" id="IPR017853">
    <property type="entry name" value="GH"/>
</dbReference>
<dbReference type="InterPro" id="IPR006047">
    <property type="entry name" value="GH13_cat_dom"/>
</dbReference>
<dbReference type="Gene3D" id="2.60.40.1180">
    <property type="entry name" value="Golgi alpha-mannosidase II"/>
    <property type="match status" value="1"/>
</dbReference>
<dbReference type="EMBL" id="JAEUGD010000066">
    <property type="protein sequence ID" value="MBL6448996.1"/>
    <property type="molecule type" value="Genomic_DNA"/>
</dbReference>
<dbReference type="PROSITE" id="PS51257">
    <property type="entry name" value="PROKAR_LIPOPROTEIN"/>
    <property type="match status" value="1"/>
</dbReference>
<dbReference type="AlphaFoldDB" id="A0A937KDC4"/>
<dbReference type="PANTHER" id="PTHR47786:SF2">
    <property type="entry name" value="GLYCOSYL HYDROLASE FAMILY 13 CATALYTIC DOMAIN-CONTAINING PROTEIN"/>
    <property type="match status" value="1"/>
</dbReference>
<dbReference type="SUPFAM" id="SSF51445">
    <property type="entry name" value="(Trans)glycosidases"/>
    <property type="match status" value="1"/>
</dbReference>
<proteinExistence type="predicted"/>
<accession>A0A937KDC4</accession>
<comment type="caution">
    <text evidence="2">The sequence shown here is derived from an EMBL/GenBank/DDBJ whole genome shotgun (WGS) entry which is preliminary data.</text>
</comment>
<dbReference type="RefSeq" id="WP_202858531.1">
    <property type="nucleotide sequence ID" value="NZ_JAEUGD010000066.1"/>
</dbReference>
<dbReference type="Pfam" id="PF16657">
    <property type="entry name" value="Malt_amylase_C"/>
    <property type="match status" value="1"/>
</dbReference>
<dbReference type="GO" id="GO:0005975">
    <property type="term" value="P:carbohydrate metabolic process"/>
    <property type="evidence" value="ECO:0007669"/>
    <property type="project" value="InterPro"/>
</dbReference>
<evidence type="ECO:0000313" key="3">
    <source>
        <dbReference type="Proteomes" id="UP000614216"/>
    </source>
</evidence>
<feature type="domain" description="Glycosyl hydrolase family 13 catalytic" evidence="1">
    <location>
        <begin position="51"/>
        <end position="367"/>
    </location>
</feature>
<organism evidence="2 3">
    <name type="scientific">Fulvivirga marina</name>
    <dbReference type="NCBI Taxonomy" id="2494733"/>
    <lineage>
        <taxon>Bacteria</taxon>
        <taxon>Pseudomonadati</taxon>
        <taxon>Bacteroidota</taxon>
        <taxon>Cytophagia</taxon>
        <taxon>Cytophagales</taxon>
        <taxon>Fulvivirgaceae</taxon>
        <taxon>Fulvivirga</taxon>
    </lineage>
</organism>
<name>A0A937KDC4_9BACT</name>
<dbReference type="SUPFAM" id="SSF51011">
    <property type="entry name" value="Glycosyl hydrolase domain"/>
    <property type="match status" value="1"/>
</dbReference>
<keyword evidence="3" id="KW-1185">Reference proteome</keyword>
<gene>
    <name evidence="2" type="ORF">JMN32_21980</name>
</gene>
<dbReference type="Proteomes" id="UP000614216">
    <property type="component" value="Unassembled WGS sequence"/>
</dbReference>
<dbReference type="PANTHER" id="PTHR47786">
    <property type="entry name" value="ALPHA-1,4-GLUCAN:MALTOSE-1-PHOSPHATE MALTOSYLTRANSFERASE"/>
    <property type="match status" value="1"/>
</dbReference>
<dbReference type="InterPro" id="IPR032091">
    <property type="entry name" value="Malt_amylase-like_C"/>
</dbReference>
<dbReference type="Pfam" id="PF00128">
    <property type="entry name" value="Alpha-amylase"/>
    <property type="match status" value="2"/>
</dbReference>
<evidence type="ECO:0000313" key="2">
    <source>
        <dbReference type="EMBL" id="MBL6448996.1"/>
    </source>
</evidence>